<protein>
    <submittedName>
        <fullName evidence="1">Uncharacterized protein</fullName>
    </submittedName>
</protein>
<accession>A0AAW4R0S1</accession>
<dbReference type="Proteomes" id="UP001197806">
    <property type="component" value="Unassembled WGS sequence"/>
</dbReference>
<proteinExistence type="predicted"/>
<dbReference type="EMBL" id="JACLPZ010000028">
    <property type="protein sequence ID" value="MBY0039260.1"/>
    <property type="molecule type" value="Genomic_DNA"/>
</dbReference>
<gene>
    <name evidence="1" type="ORF">H7U08_22390</name>
</gene>
<evidence type="ECO:0000313" key="2">
    <source>
        <dbReference type="Proteomes" id="UP001197806"/>
    </source>
</evidence>
<comment type="caution">
    <text evidence="1">The sequence shown here is derived from an EMBL/GenBank/DDBJ whole genome shotgun (WGS) entry which is preliminary data.</text>
</comment>
<sequence>MTTKKKKEMRAIAKERGCKCKDDYYWFQLRYGDIGCNRCESLIITEAGYKKIKSKDE</sequence>
<evidence type="ECO:0000313" key="1">
    <source>
        <dbReference type="EMBL" id="MBY0039260.1"/>
    </source>
</evidence>
<organism evidence="1 2">
    <name type="scientific">Bacillus cereus</name>
    <dbReference type="NCBI Taxonomy" id="1396"/>
    <lineage>
        <taxon>Bacteria</taxon>
        <taxon>Bacillati</taxon>
        <taxon>Bacillota</taxon>
        <taxon>Bacilli</taxon>
        <taxon>Bacillales</taxon>
        <taxon>Bacillaceae</taxon>
        <taxon>Bacillus</taxon>
        <taxon>Bacillus cereus group</taxon>
    </lineage>
</organism>
<name>A0AAW4R0S1_BACCE</name>
<reference evidence="1" key="1">
    <citation type="submission" date="2020-08" db="EMBL/GenBank/DDBJ databases">
        <title>Fungal Genomes of the International Space Station.</title>
        <authorList>
            <person name="Seuylemezian A."/>
            <person name="Singh N.K."/>
            <person name="Wood J."/>
            <person name="Venkateswaran K."/>
        </authorList>
    </citation>
    <scope>NUCLEOTIDE SEQUENCE</scope>
    <source>
        <strain evidence="1">I2-B2</strain>
    </source>
</reference>
<dbReference type="RefSeq" id="WP_000208551.1">
    <property type="nucleotide sequence ID" value="NZ_JACLPZ010000028.1"/>
</dbReference>
<dbReference type="AlphaFoldDB" id="A0AAW4R0S1"/>